<sequence>MANKMKFARLYRTCDRIADPILAENGRYNLTQIKVALKERLIKAAADGDPLVDFDMMAHDVVARWDDQKRAAAERDVEKSDSTFVYVPDLPCAFGDGTRVPLQNLSRTEFYAWDRLQDAALDVVLKKHGIRKEYINSRKRAWLPHHETLNDVETQVFGFVKSEPVDQPETEPV</sequence>
<protein>
    <submittedName>
        <fullName evidence="1">Uncharacterized protein</fullName>
    </submittedName>
</protein>
<gene>
    <name evidence="1" type="ORF">BSZ19_04885</name>
</gene>
<organism evidence="1 2">
    <name type="scientific">Bradyrhizobium japonicum</name>
    <dbReference type="NCBI Taxonomy" id="375"/>
    <lineage>
        <taxon>Bacteria</taxon>
        <taxon>Pseudomonadati</taxon>
        <taxon>Pseudomonadota</taxon>
        <taxon>Alphaproteobacteria</taxon>
        <taxon>Hyphomicrobiales</taxon>
        <taxon>Nitrobacteraceae</taxon>
        <taxon>Bradyrhizobium</taxon>
    </lineage>
</organism>
<comment type="caution">
    <text evidence="1">The sequence shown here is derived from an EMBL/GenBank/DDBJ whole genome shotgun (WGS) entry which is preliminary data.</text>
</comment>
<dbReference type="AlphaFoldDB" id="A0A1Y2JXJ1"/>
<accession>A0A1Y2JXJ1</accession>
<reference evidence="1 2" key="1">
    <citation type="submission" date="2017-03" db="EMBL/GenBank/DDBJ databases">
        <title>Whole genome sequences of fourteen strains of Bradyrhizobium canariense and one strain of Bradyrhizobium japonicum isolated from Lupinus (Papilionoideae: Genisteae) species in Algeria.</title>
        <authorList>
            <person name="Crovadore J."/>
            <person name="Chekireb D."/>
            <person name="Brachmann A."/>
            <person name="Chablais R."/>
            <person name="Cochard B."/>
            <person name="Lefort F."/>
        </authorList>
    </citation>
    <scope>NUCLEOTIDE SEQUENCE [LARGE SCALE GENOMIC DNA]</scope>
    <source>
        <strain evidence="1 2">UBMA197</strain>
    </source>
</reference>
<proteinExistence type="predicted"/>
<dbReference type="EMBL" id="NAFL01000198">
    <property type="protein sequence ID" value="OSJ36320.1"/>
    <property type="molecule type" value="Genomic_DNA"/>
</dbReference>
<evidence type="ECO:0000313" key="1">
    <source>
        <dbReference type="EMBL" id="OSJ36320.1"/>
    </source>
</evidence>
<dbReference type="RefSeq" id="WP_085398708.1">
    <property type="nucleotide sequence ID" value="NZ_NAFL01000198.1"/>
</dbReference>
<evidence type="ECO:0000313" key="2">
    <source>
        <dbReference type="Proteomes" id="UP000193335"/>
    </source>
</evidence>
<name>A0A1Y2JXJ1_BRAJP</name>
<dbReference type="Proteomes" id="UP000193335">
    <property type="component" value="Unassembled WGS sequence"/>
</dbReference>